<dbReference type="InterPro" id="IPR025495">
    <property type="entry name" value="DUF4386"/>
</dbReference>
<keyword evidence="3" id="KW-1185">Reference proteome</keyword>
<feature type="transmembrane region" description="Helical" evidence="1">
    <location>
        <begin position="137"/>
        <end position="158"/>
    </location>
</feature>
<protein>
    <submittedName>
        <fullName evidence="2">DUF4386 family protein</fullName>
    </submittedName>
</protein>
<dbReference type="OrthoDB" id="1160166at2"/>
<keyword evidence="1" id="KW-0472">Membrane</keyword>
<evidence type="ECO:0000313" key="3">
    <source>
        <dbReference type="Proteomes" id="UP000443153"/>
    </source>
</evidence>
<feature type="transmembrane region" description="Helical" evidence="1">
    <location>
        <begin position="195"/>
        <end position="216"/>
    </location>
</feature>
<dbReference type="Proteomes" id="UP000443153">
    <property type="component" value="Unassembled WGS sequence"/>
</dbReference>
<proteinExistence type="predicted"/>
<feature type="transmembrane region" description="Helical" evidence="1">
    <location>
        <begin position="170"/>
        <end position="189"/>
    </location>
</feature>
<organism evidence="2 3">
    <name type="scientific">Maribacter luteus</name>
    <dbReference type="NCBI Taxonomy" id="2594478"/>
    <lineage>
        <taxon>Bacteria</taxon>
        <taxon>Pseudomonadati</taxon>
        <taxon>Bacteroidota</taxon>
        <taxon>Flavobacteriia</taxon>
        <taxon>Flavobacteriales</taxon>
        <taxon>Flavobacteriaceae</taxon>
        <taxon>Maribacter</taxon>
    </lineage>
</organism>
<dbReference type="EMBL" id="WKJH01000030">
    <property type="protein sequence ID" value="MRX66321.1"/>
    <property type="molecule type" value="Genomic_DNA"/>
</dbReference>
<dbReference type="AlphaFoldDB" id="A0A6I2MR18"/>
<dbReference type="RefSeq" id="WP_154370012.1">
    <property type="nucleotide sequence ID" value="NZ_WKJH01000030.1"/>
</dbReference>
<feature type="transmembrane region" description="Helical" evidence="1">
    <location>
        <begin position="85"/>
        <end position="105"/>
    </location>
</feature>
<accession>A0A6I2MR18</accession>
<reference evidence="2 3" key="1">
    <citation type="submission" date="2019-11" db="EMBL/GenBank/DDBJ databases">
        <title>Maribacter lutea sp. nov., a marine bacterium isolated from intertidal sand.</title>
        <authorList>
            <person name="Liu A."/>
        </authorList>
    </citation>
    <scope>NUCLEOTIDE SEQUENCE [LARGE SCALE GENOMIC DNA]</scope>
    <source>
        <strain evidence="2 3">RZ05</strain>
    </source>
</reference>
<gene>
    <name evidence="2" type="ORF">GJ691_19365</name>
</gene>
<name>A0A6I2MR18_9FLAO</name>
<evidence type="ECO:0000256" key="1">
    <source>
        <dbReference type="SAM" id="Phobius"/>
    </source>
</evidence>
<keyword evidence="1" id="KW-1133">Transmembrane helix</keyword>
<comment type="caution">
    <text evidence="2">The sequence shown here is derived from an EMBL/GenBank/DDBJ whole genome shotgun (WGS) entry which is preliminary data.</text>
</comment>
<sequence length="230" mass="26097">MKSIKTKARVAGVLYLVVILCGIFAEKYVRATLVDMVNGVKTIENITQNEFLYRLGFVSDLLMQLAYFLLPLVLYRILRNTHKWMAFIMVLSVAVAVAIMCSNMQNHYAPLLFLKGVGEGSEHLQSQVLFYLGLHNIGYHIAQMFFGLWLLPLGYLVYRSGLFPRFIGVLLMMGCMGYLLDFLVYFILPDIGNELSVWITLPADLGEFSLCLFLLIKGVRSKPFKKSTDS</sequence>
<dbReference type="Pfam" id="PF14329">
    <property type="entry name" value="DUF4386"/>
    <property type="match status" value="1"/>
</dbReference>
<feature type="transmembrane region" description="Helical" evidence="1">
    <location>
        <begin position="61"/>
        <end position="78"/>
    </location>
</feature>
<keyword evidence="1" id="KW-0812">Transmembrane</keyword>
<evidence type="ECO:0000313" key="2">
    <source>
        <dbReference type="EMBL" id="MRX66321.1"/>
    </source>
</evidence>